<dbReference type="CDD" id="cd00761">
    <property type="entry name" value="Glyco_tranf_GTA_type"/>
    <property type="match status" value="1"/>
</dbReference>
<dbReference type="AlphaFoldDB" id="Q7V1V1"/>
<dbReference type="PANTHER" id="PTHR43685:SF3">
    <property type="entry name" value="SLR2126 PROTEIN"/>
    <property type="match status" value="1"/>
</dbReference>
<evidence type="ECO:0000259" key="3">
    <source>
        <dbReference type="Pfam" id="PF02709"/>
    </source>
</evidence>
<name>Q7V1V1_PROMP</name>
<evidence type="ECO:0000313" key="4">
    <source>
        <dbReference type="EMBL" id="CAE19211.1"/>
    </source>
</evidence>
<dbReference type="InterPro" id="IPR027791">
    <property type="entry name" value="Galactosyl_T_C"/>
</dbReference>
<dbReference type="CAZy" id="GT2">
    <property type="family name" value="Glycosyltransferase Family 2"/>
</dbReference>
<protein>
    <submittedName>
        <fullName evidence="4">Glycosyl transferase, family 2</fullName>
    </submittedName>
</protein>
<evidence type="ECO:0000259" key="2">
    <source>
        <dbReference type="Pfam" id="PF00535"/>
    </source>
</evidence>
<reference evidence="4 5" key="1">
    <citation type="journal article" date="2003" name="Nature">
        <title>Genome divergence in two Prochlorococcus ecotypes reflects oceanic niche differentiation.</title>
        <authorList>
            <person name="Rocap G."/>
            <person name="Larimer F.W."/>
            <person name="Lamerdin J.E."/>
            <person name="Malfatti S."/>
            <person name="Chain P."/>
            <person name="Ahlgren N.A."/>
            <person name="Arellano A."/>
            <person name="Coleman M."/>
            <person name="Hauser L."/>
            <person name="Hess W.R."/>
            <person name="Johnson Z.I."/>
            <person name="Land M.L."/>
            <person name="Lindell D."/>
            <person name="Post A.F."/>
            <person name="Regala W."/>
            <person name="Shah M."/>
            <person name="Shaw S.L."/>
            <person name="Steglich C."/>
            <person name="Sullivan M.B."/>
            <person name="Ting C.S."/>
            <person name="Tolonen A."/>
            <person name="Webb E.A."/>
            <person name="Zinser E.R."/>
            <person name="Chisholm S.W."/>
        </authorList>
    </citation>
    <scope>NUCLEOTIDE SEQUENCE [LARGE SCALE GENOMIC DNA]</scope>
    <source>
        <strain evidence="5">CCMP1986 / NIES-2087 / MED4</strain>
    </source>
</reference>
<dbReference type="Gene3D" id="3.90.550.10">
    <property type="entry name" value="Spore Coat Polysaccharide Biosynthesis Protein SpsA, Chain A"/>
    <property type="match status" value="1"/>
</dbReference>
<evidence type="ECO:0000256" key="1">
    <source>
        <dbReference type="ARBA" id="ARBA00022679"/>
    </source>
</evidence>
<dbReference type="Proteomes" id="UP000001026">
    <property type="component" value="Chromosome"/>
</dbReference>
<feature type="domain" description="Glycosyltransferase 2-like" evidence="2">
    <location>
        <begin position="6"/>
        <end position="111"/>
    </location>
</feature>
<dbReference type="InterPro" id="IPR029044">
    <property type="entry name" value="Nucleotide-diphossugar_trans"/>
</dbReference>
<dbReference type="HOGENOM" id="CLU_045323_0_0_3"/>
<organism evidence="4 5">
    <name type="scientific">Prochlorococcus marinus subsp. pastoris (strain CCMP1986 / NIES-2087 / MED4)</name>
    <dbReference type="NCBI Taxonomy" id="59919"/>
    <lineage>
        <taxon>Bacteria</taxon>
        <taxon>Bacillati</taxon>
        <taxon>Cyanobacteriota</taxon>
        <taxon>Cyanophyceae</taxon>
        <taxon>Synechococcales</taxon>
        <taxon>Prochlorococcaceae</taxon>
        <taxon>Prochlorococcus</taxon>
    </lineage>
</organism>
<evidence type="ECO:0000313" key="5">
    <source>
        <dbReference type="Proteomes" id="UP000001026"/>
    </source>
</evidence>
<dbReference type="PANTHER" id="PTHR43685">
    <property type="entry name" value="GLYCOSYLTRANSFERASE"/>
    <property type="match status" value="1"/>
</dbReference>
<proteinExistence type="predicted"/>
<dbReference type="SUPFAM" id="SSF53448">
    <property type="entry name" value="Nucleotide-diphospho-sugar transferases"/>
    <property type="match status" value="1"/>
</dbReference>
<dbReference type="eggNOG" id="COG1216">
    <property type="taxonomic scope" value="Bacteria"/>
</dbReference>
<dbReference type="KEGG" id="pmm:PMM0752"/>
<dbReference type="STRING" id="59919.PMM0752"/>
<dbReference type="GO" id="GO:0016740">
    <property type="term" value="F:transferase activity"/>
    <property type="evidence" value="ECO:0007669"/>
    <property type="project" value="UniProtKB-KW"/>
</dbReference>
<feature type="domain" description="Galactosyltransferase C-terminal" evidence="3">
    <location>
        <begin position="149"/>
        <end position="199"/>
    </location>
</feature>
<dbReference type="EMBL" id="BX548174">
    <property type="protein sequence ID" value="CAE19211.1"/>
    <property type="molecule type" value="Genomic_DNA"/>
</dbReference>
<sequence length="305" mass="35120">MVMNVSIVIPTYNRKPILEKCLKALEKQNLNENISNYEVIVVDDGSTDGTTYWIKDNYEVLPHVVLYEQEHGGPALGRNLGVMKSKYEIIIFIDSDLIVLDDFIACHVNKLLFSWSKNTKKCFTYGSVINTSNFSNPESERYKLTDFSFAYFATGNVAISKELLLSVGLFDNSFSLYGWEDLELGERLKKLGTKLIKCPEAVGFHWHPPFDCGQIESLVSQEKERARMALIFYKKHSNLRVRFMIQLTPIHILLWQIICLGGLISIKRLLPLLRFLIDSGRNRIALEIVRIPLNLIYVKELRRLI</sequence>
<dbReference type="Pfam" id="PF02709">
    <property type="entry name" value="Glyco_transf_7C"/>
    <property type="match status" value="1"/>
</dbReference>
<keyword evidence="1 4" id="KW-0808">Transferase</keyword>
<dbReference type="InterPro" id="IPR050834">
    <property type="entry name" value="Glycosyltransf_2"/>
</dbReference>
<dbReference type="Pfam" id="PF00535">
    <property type="entry name" value="Glycos_transf_2"/>
    <property type="match status" value="1"/>
</dbReference>
<dbReference type="InterPro" id="IPR001173">
    <property type="entry name" value="Glyco_trans_2-like"/>
</dbReference>
<accession>Q7V1V1</accession>
<gene>
    <name evidence="4" type="ordered locus">PMM0752</name>
</gene>